<dbReference type="NCBIfam" id="TIGR01730">
    <property type="entry name" value="RND_mfp"/>
    <property type="match status" value="1"/>
</dbReference>
<feature type="transmembrane region" description="Helical" evidence="4">
    <location>
        <begin position="9"/>
        <end position="28"/>
    </location>
</feature>
<dbReference type="EMBL" id="LKAJ02000001">
    <property type="protein sequence ID" value="MCS5710479.1"/>
    <property type="molecule type" value="Genomic_DNA"/>
</dbReference>
<dbReference type="Gene3D" id="1.10.287.470">
    <property type="entry name" value="Helix hairpin bin"/>
    <property type="match status" value="1"/>
</dbReference>
<comment type="caution">
    <text evidence="9">The sequence shown here is derived from an EMBL/GenBank/DDBJ whole genome shotgun (WGS) entry which is preliminary data.</text>
</comment>
<dbReference type="SUPFAM" id="SSF111369">
    <property type="entry name" value="HlyD-like secretion proteins"/>
    <property type="match status" value="1"/>
</dbReference>
<dbReference type="Pfam" id="PF25876">
    <property type="entry name" value="HH_MFP_RND"/>
    <property type="match status" value="1"/>
</dbReference>
<evidence type="ECO:0000313" key="11">
    <source>
        <dbReference type="Proteomes" id="UP000051497"/>
    </source>
</evidence>
<dbReference type="PANTHER" id="PTHR30158">
    <property type="entry name" value="ACRA/E-RELATED COMPONENT OF DRUG EFFLUX TRANSPORTER"/>
    <property type="match status" value="1"/>
</dbReference>
<dbReference type="EMBL" id="LKAJ01000003">
    <property type="protein sequence ID" value="KRG21830.1"/>
    <property type="molecule type" value="Genomic_DNA"/>
</dbReference>
<dbReference type="OrthoDB" id="9816569at2"/>
<keyword evidence="4" id="KW-0812">Transmembrane</keyword>
<dbReference type="GO" id="GO:0022857">
    <property type="term" value="F:transmembrane transporter activity"/>
    <property type="evidence" value="ECO:0007669"/>
    <property type="project" value="InterPro"/>
</dbReference>
<feature type="domain" description="Multidrug resistance protein MdtA-like alpha-helical hairpin" evidence="5">
    <location>
        <begin position="108"/>
        <end position="177"/>
    </location>
</feature>
<evidence type="ECO:0000259" key="5">
    <source>
        <dbReference type="Pfam" id="PF25876"/>
    </source>
</evidence>
<dbReference type="RefSeq" id="WP_075065654.1">
    <property type="nucleotide sequence ID" value="NZ_LKAJ02000001.1"/>
</dbReference>
<keyword evidence="4" id="KW-0472">Membrane</keyword>
<dbReference type="AlphaFoldDB" id="A0A0Q9YM61"/>
<dbReference type="InterPro" id="IPR058627">
    <property type="entry name" value="MdtA-like_C"/>
</dbReference>
<comment type="subcellular location">
    <subcellularLocation>
        <location evidence="1">Cell inner membrane</location>
        <topology evidence="1">Lipid-anchor</topology>
    </subcellularLocation>
</comment>
<feature type="domain" description="Multidrug resistance protein MdtA-like barrel-sandwich hybrid" evidence="6">
    <location>
        <begin position="69"/>
        <end position="208"/>
    </location>
</feature>
<feature type="domain" description="Multidrug resistance protein MdtA-like beta-barrel" evidence="7">
    <location>
        <begin position="216"/>
        <end position="303"/>
    </location>
</feature>
<evidence type="ECO:0000256" key="4">
    <source>
        <dbReference type="SAM" id="Phobius"/>
    </source>
</evidence>
<evidence type="ECO:0000256" key="1">
    <source>
        <dbReference type="ARBA" id="ARBA00004519"/>
    </source>
</evidence>
<dbReference type="InterPro" id="IPR058626">
    <property type="entry name" value="MdtA-like_b-barrel"/>
</dbReference>
<evidence type="ECO:0000259" key="7">
    <source>
        <dbReference type="Pfam" id="PF25944"/>
    </source>
</evidence>
<dbReference type="GO" id="GO:0005886">
    <property type="term" value="C:plasma membrane"/>
    <property type="evidence" value="ECO:0007669"/>
    <property type="project" value="UniProtKB-SubCell"/>
</dbReference>
<keyword evidence="3" id="KW-0175">Coiled coil</keyword>
<dbReference type="STRING" id="295108.HT99x_01023"/>
<dbReference type="FunFam" id="2.40.420.20:FF:000001">
    <property type="entry name" value="Efflux RND transporter periplasmic adaptor subunit"/>
    <property type="match status" value="1"/>
</dbReference>
<dbReference type="GO" id="GO:0046677">
    <property type="term" value="P:response to antibiotic"/>
    <property type="evidence" value="ECO:0007669"/>
    <property type="project" value="TreeGrafter"/>
</dbReference>
<keyword evidence="4" id="KW-1133">Transmembrane helix</keyword>
<accession>A0A0Q9YM61</accession>
<evidence type="ECO:0000259" key="8">
    <source>
        <dbReference type="Pfam" id="PF25967"/>
    </source>
</evidence>
<dbReference type="Gene3D" id="2.40.420.20">
    <property type="match status" value="1"/>
</dbReference>
<gene>
    <name evidence="9" type="primary">bepF_1</name>
    <name evidence="10" type="ORF">HT99x_003480</name>
    <name evidence="9" type="ORF">HT99x_01023</name>
</gene>
<dbReference type="Pfam" id="PF25967">
    <property type="entry name" value="RND-MFP_C"/>
    <property type="match status" value="1"/>
</dbReference>
<name>A0A0Q9YM61_9GAMM</name>
<dbReference type="Pfam" id="PF25944">
    <property type="entry name" value="Beta-barrel_RND"/>
    <property type="match status" value="1"/>
</dbReference>
<evidence type="ECO:0000256" key="3">
    <source>
        <dbReference type="SAM" id="Coils"/>
    </source>
</evidence>
<dbReference type="PANTHER" id="PTHR30158:SF10">
    <property type="entry name" value="CATION EFFLUX PUMP"/>
    <property type="match status" value="1"/>
</dbReference>
<comment type="similarity">
    <text evidence="2">Belongs to the membrane fusion protein (MFP) (TC 8.A.1) family.</text>
</comment>
<reference evidence="10" key="2">
    <citation type="journal article" date="2016" name="Genome Announc.">
        <title>Draft Genome Sequences of Two Novel Amoeba-Resistant Intranuclear Bacteria, 'Candidatus Berkiella cookevillensis' and 'Candidatus Berkiella aquae'.</title>
        <authorList>
            <person name="Mehari Y.T."/>
            <person name="Arivett B.A."/>
            <person name="Farone A.L."/>
            <person name="Gunderson J.H."/>
            <person name="Farone M.B."/>
        </authorList>
    </citation>
    <scope>NUCLEOTIDE SEQUENCE</scope>
    <source>
        <strain evidence="10">HT99</strain>
    </source>
</reference>
<dbReference type="Gene3D" id="2.40.50.100">
    <property type="match status" value="1"/>
</dbReference>
<organism evidence="9">
    <name type="scientific">Candidatus Berkiella aquae</name>
    <dbReference type="NCBI Taxonomy" id="295108"/>
    <lineage>
        <taxon>Bacteria</taxon>
        <taxon>Pseudomonadati</taxon>
        <taxon>Pseudomonadota</taxon>
        <taxon>Gammaproteobacteria</taxon>
        <taxon>Candidatus Berkiellales</taxon>
        <taxon>Candidatus Berkiellaceae</taxon>
        <taxon>Candidatus Berkiella</taxon>
    </lineage>
</organism>
<evidence type="ECO:0000313" key="10">
    <source>
        <dbReference type="EMBL" id="MCS5710479.1"/>
    </source>
</evidence>
<keyword evidence="11" id="KW-1185">Reference proteome</keyword>
<dbReference type="InterPro" id="IPR006143">
    <property type="entry name" value="RND_pump_MFP"/>
</dbReference>
<evidence type="ECO:0000256" key="2">
    <source>
        <dbReference type="ARBA" id="ARBA00009477"/>
    </source>
</evidence>
<evidence type="ECO:0000259" key="6">
    <source>
        <dbReference type="Pfam" id="PF25917"/>
    </source>
</evidence>
<feature type="domain" description="Multidrug resistance protein MdtA-like C-terminal permuted SH3" evidence="8">
    <location>
        <begin position="317"/>
        <end position="371"/>
    </location>
</feature>
<proteinExistence type="inferred from homology"/>
<dbReference type="Proteomes" id="UP000051497">
    <property type="component" value="Unassembled WGS sequence"/>
</dbReference>
<feature type="coiled-coil region" evidence="3">
    <location>
        <begin position="108"/>
        <end position="170"/>
    </location>
</feature>
<protein>
    <submittedName>
        <fullName evidence="10">Efflux RND transporter periplasmic adaptor subunit</fullName>
    </submittedName>
    <submittedName>
        <fullName evidence="9">Efflux pump periplasmic linker BepF</fullName>
    </submittedName>
</protein>
<reference evidence="9" key="1">
    <citation type="submission" date="2015-09" db="EMBL/GenBank/DDBJ databases">
        <title>Draft Genome Sequences of Two Novel Amoeba-resistant Intranuclear Bacteria, Candidatus Berkiella cookevillensis and Candidatus Berkiella aquae.</title>
        <authorList>
            <person name="Mehari Y.T."/>
            <person name="Arivett B.A."/>
            <person name="Farone A.L."/>
            <person name="Gunderson J.H."/>
            <person name="Farone M.B."/>
        </authorList>
    </citation>
    <scope>NUCLEOTIDE SEQUENCE [LARGE SCALE GENOMIC DNA]</scope>
    <source>
        <strain evidence="9">HT99</strain>
    </source>
</reference>
<dbReference type="InterPro" id="IPR058625">
    <property type="entry name" value="MdtA-like_BSH"/>
</dbReference>
<evidence type="ECO:0000313" key="9">
    <source>
        <dbReference type="EMBL" id="KRG21830.1"/>
    </source>
</evidence>
<reference evidence="10" key="3">
    <citation type="submission" date="2021-06" db="EMBL/GenBank/DDBJ databases">
        <title>Genomic Description and Analysis of Intracellular Bacteria, Candidatus Berkiella cookevillensis and Candidatus Berkiella aquae.</title>
        <authorList>
            <person name="Kidane D.T."/>
            <person name="Mehari Y.T."/>
            <person name="Rice F.C."/>
            <person name="Arivett B.A."/>
            <person name="Farone A.L."/>
            <person name="Berk S.G."/>
            <person name="Farone M.B."/>
        </authorList>
    </citation>
    <scope>NUCLEOTIDE SEQUENCE</scope>
    <source>
        <strain evidence="10">HT99</strain>
    </source>
</reference>
<dbReference type="Gene3D" id="2.40.30.170">
    <property type="match status" value="1"/>
</dbReference>
<sequence length="387" mass="42793">MTTPYRGRAIFITIAIVFLLAIGGFIYFKSKTSAPPAPPLPVVTVSPPVVKEITEWDEYIGRFQAVDLIDLRARVGGYLESVHFTDGAIVQKDDLLFVIDPRPYQAALNEAEAAIVAAQTKADYAANEFKRSSNLVKSGSVSQGNFDEKRQQQEQTIADVNAAKAAAERARLDLEFTQVRAPITGKISNKQISEGNLITGGNANGTLLASLVSLDPIYFYFDVDEQNYLKYVKLQNLGIKANDPERKTPVYVALMDEKEFTRKGYMDFSDNRIDQNTGTLRGRAVFENKNYILLPGLFGRIRIPGSRSYEAVLLNDEAIMTDQAIKFVYIVDKEGTVSKRSVVLGPIVDGMRVIREGLKGDESVIIKGLQRVRDGAKVQVKSPTDKG</sequence>
<dbReference type="InterPro" id="IPR058624">
    <property type="entry name" value="MdtA-like_HH"/>
</dbReference>
<dbReference type="Pfam" id="PF25917">
    <property type="entry name" value="BSH_RND"/>
    <property type="match status" value="1"/>
</dbReference>